<dbReference type="GO" id="GO:0003755">
    <property type="term" value="F:peptidyl-prolyl cis-trans isomerase activity"/>
    <property type="evidence" value="ECO:0007669"/>
    <property type="project" value="UniProtKB-KW"/>
</dbReference>
<keyword evidence="8" id="KW-1185">Reference proteome</keyword>
<proteinExistence type="predicted"/>
<feature type="region of interest" description="Disordered" evidence="5">
    <location>
        <begin position="187"/>
        <end position="317"/>
    </location>
</feature>
<evidence type="ECO:0000313" key="8">
    <source>
        <dbReference type="Proteomes" id="UP000243797"/>
    </source>
</evidence>
<feature type="region of interest" description="Disordered" evidence="5">
    <location>
        <begin position="408"/>
        <end position="427"/>
    </location>
</feature>
<dbReference type="InParanoid" id="A0A2K1QMC7"/>
<comment type="catalytic activity">
    <reaction evidence="1">
        <text>[protein]-peptidylproline (omega=180) = [protein]-peptidylproline (omega=0)</text>
        <dbReference type="Rhea" id="RHEA:16237"/>
        <dbReference type="Rhea" id="RHEA-COMP:10747"/>
        <dbReference type="Rhea" id="RHEA-COMP:10748"/>
        <dbReference type="ChEBI" id="CHEBI:83833"/>
        <dbReference type="ChEBI" id="CHEBI:83834"/>
        <dbReference type="EC" id="5.2.1.8"/>
    </reaction>
</comment>
<dbReference type="PANTHER" id="PTHR11071">
    <property type="entry name" value="PEPTIDYL-PROLYL CIS-TRANS ISOMERASE"/>
    <property type="match status" value="1"/>
</dbReference>
<dbReference type="Gene3D" id="2.40.100.10">
    <property type="entry name" value="Cyclophilin-like"/>
    <property type="match status" value="1"/>
</dbReference>
<evidence type="ECO:0000256" key="2">
    <source>
        <dbReference type="ARBA" id="ARBA00013194"/>
    </source>
</evidence>
<evidence type="ECO:0000256" key="3">
    <source>
        <dbReference type="ARBA" id="ARBA00023110"/>
    </source>
</evidence>
<name>A0A2K1QMC7_9PEZI</name>
<dbReference type="Pfam" id="PF00160">
    <property type="entry name" value="Pro_isomerase"/>
    <property type="match status" value="1"/>
</dbReference>
<evidence type="ECO:0000313" key="7">
    <source>
        <dbReference type="EMBL" id="PNS16306.1"/>
    </source>
</evidence>
<feature type="compositionally biased region" description="Basic residues" evidence="5">
    <location>
        <begin position="299"/>
        <end position="311"/>
    </location>
</feature>
<evidence type="ECO:0000256" key="5">
    <source>
        <dbReference type="SAM" id="MobiDB-lite"/>
    </source>
</evidence>
<gene>
    <name evidence="7" type="ORF">CAC42_6413</name>
</gene>
<dbReference type="PROSITE" id="PS00170">
    <property type="entry name" value="CSA_PPIASE_1"/>
    <property type="match status" value="1"/>
</dbReference>
<feature type="compositionally biased region" description="Basic and acidic residues" evidence="5">
    <location>
        <begin position="255"/>
        <end position="267"/>
    </location>
</feature>
<reference evidence="7 8" key="1">
    <citation type="submission" date="2017-06" db="EMBL/GenBank/DDBJ databases">
        <title>Draft genome sequence of a variant of Elsinoe murrayae.</title>
        <authorList>
            <person name="Cheng Q."/>
        </authorList>
    </citation>
    <scope>NUCLEOTIDE SEQUENCE [LARGE SCALE GENOMIC DNA]</scope>
    <source>
        <strain evidence="7 8">CQ-2017a</strain>
    </source>
</reference>
<dbReference type="EMBL" id="NKHZ01000058">
    <property type="protein sequence ID" value="PNS16306.1"/>
    <property type="molecule type" value="Genomic_DNA"/>
</dbReference>
<feature type="compositionally biased region" description="Basic and acidic residues" evidence="5">
    <location>
        <begin position="215"/>
        <end position="240"/>
    </location>
</feature>
<evidence type="ECO:0000256" key="1">
    <source>
        <dbReference type="ARBA" id="ARBA00000971"/>
    </source>
</evidence>
<dbReference type="InterPro" id="IPR002130">
    <property type="entry name" value="Cyclophilin-type_PPIase_dom"/>
</dbReference>
<feature type="compositionally biased region" description="Polar residues" evidence="5">
    <location>
        <begin position="409"/>
        <end position="427"/>
    </location>
</feature>
<dbReference type="InterPro" id="IPR020892">
    <property type="entry name" value="Cyclophilin-type_PPIase_CS"/>
</dbReference>
<protein>
    <recommendedName>
        <fullName evidence="2">peptidylprolyl isomerase</fullName>
        <ecNumber evidence="2">5.2.1.8</ecNumber>
    </recommendedName>
</protein>
<dbReference type="EC" id="5.2.1.8" evidence="2"/>
<dbReference type="PANTHER" id="PTHR11071:SF561">
    <property type="entry name" value="PEPTIDYL-PROLYL CIS-TRANS ISOMERASE D-RELATED"/>
    <property type="match status" value="1"/>
</dbReference>
<organism evidence="7 8">
    <name type="scientific">Sphaceloma murrayae</name>
    <dbReference type="NCBI Taxonomy" id="2082308"/>
    <lineage>
        <taxon>Eukaryota</taxon>
        <taxon>Fungi</taxon>
        <taxon>Dikarya</taxon>
        <taxon>Ascomycota</taxon>
        <taxon>Pezizomycotina</taxon>
        <taxon>Dothideomycetes</taxon>
        <taxon>Dothideomycetidae</taxon>
        <taxon>Myriangiales</taxon>
        <taxon>Elsinoaceae</taxon>
        <taxon>Sphaceloma</taxon>
    </lineage>
</organism>
<accession>A0A2K1QMC7</accession>
<feature type="compositionally biased region" description="Low complexity" evidence="5">
    <location>
        <begin position="268"/>
        <end position="280"/>
    </location>
</feature>
<dbReference type="InterPro" id="IPR029000">
    <property type="entry name" value="Cyclophilin-like_dom_sf"/>
</dbReference>
<dbReference type="PRINTS" id="PR00153">
    <property type="entry name" value="CSAPPISMRASE"/>
</dbReference>
<dbReference type="OrthoDB" id="407558at2759"/>
<dbReference type="STRING" id="2082308.A0A2K1QMC7"/>
<keyword evidence="4 7" id="KW-0413">Isomerase</keyword>
<keyword evidence="3" id="KW-0697">Rotamase</keyword>
<comment type="caution">
    <text evidence="7">The sequence shown here is derived from an EMBL/GenBank/DDBJ whole genome shotgun (WGS) entry which is preliminary data.</text>
</comment>
<dbReference type="GO" id="GO:0016018">
    <property type="term" value="F:cyclosporin A binding"/>
    <property type="evidence" value="ECO:0007669"/>
    <property type="project" value="TreeGrafter"/>
</dbReference>
<dbReference type="PROSITE" id="PS50072">
    <property type="entry name" value="CSA_PPIASE_2"/>
    <property type="match status" value="1"/>
</dbReference>
<dbReference type="GO" id="GO:0005737">
    <property type="term" value="C:cytoplasm"/>
    <property type="evidence" value="ECO:0007669"/>
    <property type="project" value="TreeGrafter"/>
</dbReference>
<dbReference type="Proteomes" id="UP000243797">
    <property type="component" value="Unassembled WGS sequence"/>
</dbReference>
<feature type="domain" description="PPIase cyclophilin-type" evidence="6">
    <location>
        <begin position="9"/>
        <end position="188"/>
    </location>
</feature>
<sequence>MEISRSRAFLDVTIDSLPAGRLVLELFNDKAPRTCENFLALCNGSHKGLTYASSPFHRVIDEFMIQGGDITKGDGTGGTSIYGGEFEDENLNWREIDAAGLVCMANRGPGTNSSQYAPSLPEKSNSASMASSSTRFFITLEPTPHLNGKHTVFAHLVSGHEVLKAIAAVPVDRNDLPKVPVLVSRCGELQRKKPAQHTPGSQTGGHGRHSPVPSRTKDRSQERISSDKDGSRRARKDHDRNGRKRRRRSSLSPDETFRGRPKTRSESRSPASARSPSPGSKGPVAGSRDTQAERDQTPPRKHRRVRSRRAAVAKGMRAEEDGMSKFIVAMTVMTEAWTGGTNEDAEVTPGPETMVRVYEGTAGDIETAIEVVADTLTGDMMTEEVTGRGAMVVAMDVTTMADSAAMAGSATTVRHQKVGSSSRGEAA</sequence>
<dbReference type="GO" id="GO:0006457">
    <property type="term" value="P:protein folding"/>
    <property type="evidence" value="ECO:0007669"/>
    <property type="project" value="InterPro"/>
</dbReference>
<dbReference type="AlphaFoldDB" id="A0A2K1QMC7"/>
<evidence type="ECO:0000259" key="6">
    <source>
        <dbReference type="PROSITE" id="PS50072"/>
    </source>
</evidence>
<dbReference type="SUPFAM" id="SSF50891">
    <property type="entry name" value="Cyclophilin-like"/>
    <property type="match status" value="1"/>
</dbReference>
<evidence type="ECO:0000256" key="4">
    <source>
        <dbReference type="ARBA" id="ARBA00023235"/>
    </source>
</evidence>